<evidence type="ECO:0000256" key="13">
    <source>
        <dbReference type="ARBA" id="ARBA00023157"/>
    </source>
</evidence>
<feature type="active site" description="S-methylcysteine intermediate" evidence="14">
    <location>
        <position position="342"/>
    </location>
</feature>
<dbReference type="PANTHER" id="PTHR30544:SF5">
    <property type="entry name" value="RADICAL SAM CORE DOMAIN-CONTAINING PROTEIN"/>
    <property type="match status" value="1"/>
</dbReference>
<keyword evidence="6 14" id="KW-0489">Methyltransferase</keyword>
<feature type="binding site" evidence="14">
    <location>
        <begin position="223"/>
        <end position="225"/>
    </location>
    <ligand>
        <name>S-adenosyl-L-methionine</name>
        <dbReference type="ChEBI" id="CHEBI:59789"/>
    </ligand>
</feature>
<dbReference type="SFLD" id="SFLDS00029">
    <property type="entry name" value="Radical_SAM"/>
    <property type="match status" value="1"/>
</dbReference>
<keyword evidence="3 14" id="KW-0004">4Fe-4S</keyword>
<proteinExistence type="inferred from homology"/>
<evidence type="ECO:0000256" key="14">
    <source>
        <dbReference type="HAMAP-Rule" id="MF_01849"/>
    </source>
</evidence>
<feature type="active site" description="Proton acceptor" evidence="14">
    <location>
        <position position="92"/>
    </location>
</feature>
<feature type="binding site" evidence="14">
    <location>
        <position position="201"/>
    </location>
    <ligand>
        <name>S-adenosyl-L-methionine</name>
        <dbReference type="ChEBI" id="CHEBI:59789"/>
    </ligand>
</feature>
<dbReference type="RefSeq" id="WP_236890161.1">
    <property type="nucleotide sequence ID" value="NZ_AP024488.1"/>
</dbReference>
<feature type="binding site" evidence="14">
    <location>
        <position position="112"/>
    </location>
    <ligand>
        <name>[4Fe-4S] cluster</name>
        <dbReference type="ChEBI" id="CHEBI:49883"/>
        <note>4Fe-4S-S-AdoMet</note>
    </ligand>
</feature>
<dbReference type="HAMAP" id="MF_01849">
    <property type="entry name" value="RNA_methyltr_RlmN"/>
    <property type="match status" value="1"/>
</dbReference>
<dbReference type="InterPro" id="IPR007197">
    <property type="entry name" value="rSAM"/>
</dbReference>
<keyword evidence="8 14" id="KW-0949">S-adenosyl-L-methionine</keyword>
<dbReference type="GO" id="GO:0032259">
    <property type="term" value="P:methylation"/>
    <property type="evidence" value="ECO:0007669"/>
    <property type="project" value="UniProtKB-KW"/>
</dbReference>
<dbReference type="InterPro" id="IPR040072">
    <property type="entry name" value="Methyltransferase_A"/>
</dbReference>
<comment type="subcellular location">
    <subcellularLocation>
        <location evidence="1 14">Cytoplasm</location>
    </subcellularLocation>
</comment>
<dbReference type="PANTHER" id="PTHR30544">
    <property type="entry name" value="23S RRNA METHYLTRANSFERASE"/>
    <property type="match status" value="1"/>
</dbReference>
<dbReference type="SFLD" id="SFLDF00275">
    <property type="entry name" value="adenosine_C2_methyltransferase"/>
    <property type="match status" value="1"/>
</dbReference>
<dbReference type="Proteomes" id="UP001320148">
    <property type="component" value="Chromosome"/>
</dbReference>
<keyword evidence="5 14" id="KW-0698">rRNA processing</keyword>
<feature type="binding site" evidence="14">
    <location>
        <position position="119"/>
    </location>
    <ligand>
        <name>[4Fe-4S] cluster</name>
        <dbReference type="ChEBI" id="CHEBI:49883"/>
        <note>4Fe-4S-S-AdoMet</note>
    </ligand>
</feature>
<feature type="binding site" evidence="14">
    <location>
        <position position="116"/>
    </location>
    <ligand>
        <name>[4Fe-4S] cluster</name>
        <dbReference type="ChEBI" id="CHEBI:49883"/>
        <note>4Fe-4S-S-AdoMet</note>
    </ligand>
</feature>
<keyword evidence="10 14" id="KW-0479">Metal-binding</keyword>
<feature type="domain" description="Radical SAM core" evidence="15">
    <location>
        <begin position="98"/>
        <end position="337"/>
    </location>
</feature>
<dbReference type="EC" id="2.1.1.192" evidence="14"/>
<feature type="disulfide bond" description="(transient)" evidence="14">
    <location>
        <begin position="105"/>
        <end position="342"/>
    </location>
</feature>
<keyword evidence="12 14" id="KW-0411">Iron-sulfur</keyword>
<dbReference type="Gene3D" id="1.10.150.530">
    <property type="match status" value="1"/>
</dbReference>
<keyword evidence="11 14" id="KW-0408">Iron</keyword>
<sequence length="357" mass="40084">MKKRDIKDFSRSELEAWLKEHSIAPYRAGQIFKWIYIRQADSFEEMTDLGKELRALLEENYTIARLEKANVEISSDGTRKYLFRLSDGEYTESVLIPGKDRKTLCISSQVGCAQGCQFCLTAKGGFKRNLTAGEIAGQVRDILFDLPMDEDAAETEKPFQNIVFMGMGEPLANLSQVLTALSIITDGDYGLRFSSRRVTVSTCGLVGRLAELGEKSQVNLAVSLNATENSTRNTLMPVNTTYPIETLLGALEDYPLRQREKITIEYILMEGINDTDADAERLIRLLRPIQAKINLLPFNEHEGSEFKRPGDAKVEHFLQKLHDAGYTAIVRKSMGQDISAACGQLRANQIKQQTEKD</sequence>
<evidence type="ECO:0000256" key="3">
    <source>
        <dbReference type="ARBA" id="ARBA00022485"/>
    </source>
</evidence>
<protein>
    <recommendedName>
        <fullName evidence="14">Probable dual-specificity RNA methyltransferase RlmN</fullName>
        <ecNumber evidence="14">2.1.1.192</ecNumber>
    </recommendedName>
    <alternativeName>
        <fullName evidence="14">23S rRNA (adenine(2503)-C(2))-methyltransferase</fullName>
    </alternativeName>
    <alternativeName>
        <fullName evidence="14">23S rRNA m2A2503 methyltransferase</fullName>
    </alternativeName>
    <alternativeName>
        <fullName evidence="14">Ribosomal RNA large subunit methyltransferase N</fullName>
    </alternativeName>
    <alternativeName>
        <fullName evidence="14">tRNA (adenine(37)-C(2))-methyltransferase</fullName>
    </alternativeName>
    <alternativeName>
        <fullName evidence="14">tRNA m2A37 methyltransferase</fullName>
    </alternativeName>
</protein>
<keyword evidence="13 14" id="KW-1015">Disulfide bond</keyword>
<keyword evidence="9 14" id="KW-0819">tRNA processing</keyword>
<dbReference type="EMBL" id="AP024488">
    <property type="protein sequence ID" value="BCS98787.1"/>
    <property type="molecule type" value="Genomic_DNA"/>
</dbReference>
<accession>A0ABM7PNX5</accession>
<dbReference type="InterPro" id="IPR027492">
    <property type="entry name" value="RNA_MTrfase_RlmN"/>
</dbReference>
<evidence type="ECO:0000256" key="4">
    <source>
        <dbReference type="ARBA" id="ARBA00022490"/>
    </source>
</evidence>
<dbReference type="PIRSF" id="PIRSF006004">
    <property type="entry name" value="CHP00048"/>
    <property type="match status" value="1"/>
</dbReference>
<evidence type="ECO:0000256" key="8">
    <source>
        <dbReference type="ARBA" id="ARBA00022691"/>
    </source>
</evidence>
<dbReference type="NCBIfam" id="TIGR00048">
    <property type="entry name" value="rRNA_mod_RlmN"/>
    <property type="match status" value="1"/>
</dbReference>
<dbReference type="Pfam" id="PF21016">
    <property type="entry name" value="RlmN_N"/>
    <property type="match status" value="1"/>
</dbReference>
<evidence type="ECO:0000256" key="5">
    <source>
        <dbReference type="ARBA" id="ARBA00022552"/>
    </source>
</evidence>
<dbReference type="PROSITE" id="PS51918">
    <property type="entry name" value="RADICAL_SAM"/>
    <property type="match status" value="1"/>
</dbReference>
<dbReference type="InterPro" id="IPR013785">
    <property type="entry name" value="Aldolase_TIM"/>
</dbReference>
<evidence type="ECO:0000256" key="2">
    <source>
        <dbReference type="ARBA" id="ARBA00007544"/>
    </source>
</evidence>
<keyword evidence="7 14" id="KW-0808">Transferase</keyword>
<comment type="catalytic activity">
    <reaction evidence="14">
        <text>adenosine(37) in tRNA + 2 reduced [2Fe-2S]-[ferredoxin] + 2 S-adenosyl-L-methionine = 2-methyladenosine(37) in tRNA + 5'-deoxyadenosine + L-methionine + 2 oxidized [2Fe-2S]-[ferredoxin] + S-adenosyl-L-homocysteine</text>
        <dbReference type="Rhea" id="RHEA:43332"/>
        <dbReference type="Rhea" id="RHEA-COMP:10000"/>
        <dbReference type="Rhea" id="RHEA-COMP:10001"/>
        <dbReference type="Rhea" id="RHEA-COMP:10162"/>
        <dbReference type="Rhea" id="RHEA-COMP:10485"/>
        <dbReference type="ChEBI" id="CHEBI:17319"/>
        <dbReference type="ChEBI" id="CHEBI:33737"/>
        <dbReference type="ChEBI" id="CHEBI:33738"/>
        <dbReference type="ChEBI" id="CHEBI:57844"/>
        <dbReference type="ChEBI" id="CHEBI:57856"/>
        <dbReference type="ChEBI" id="CHEBI:59789"/>
        <dbReference type="ChEBI" id="CHEBI:74411"/>
        <dbReference type="ChEBI" id="CHEBI:74497"/>
        <dbReference type="EC" id="2.1.1.192"/>
    </reaction>
</comment>
<evidence type="ECO:0000256" key="7">
    <source>
        <dbReference type="ARBA" id="ARBA00022679"/>
    </source>
</evidence>
<reference evidence="16 17" key="1">
    <citation type="submission" date="2021-02" db="EMBL/GenBank/DDBJ databases">
        <title>Complete genome of Desulfoluna sp. strain ASN36.</title>
        <authorList>
            <person name="Takahashi A."/>
            <person name="Kojima H."/>
            <person name="Fukui M."/>
        </authorList>
    </citation>
    <scope>NUCLEOTIDE SEQUENCE [LARGE SCALE GENOMIC DNA]</scope>
    <source>
        <strain evidence="16 17">ASN36</strain>
    </source>
</reference>
<gene>
    <name evidence="16" type="primary">rlmN_3</name>
    <name evidence="14" type="synonym">rlmN</name>
    <name evidence="16" type="ORF">DSLASN_44190</name>
</gene>
<comment type="function">
    <text evidence="14">Specifically methylates position 2 of adenine 2503 in 23S rRNA and position 2 of adenine 37 in tRNAs.</text>
</comment>
<evidence type="ECO:0000259" key="15">
    <source>
        <dbReference type="PROSITE" id="PS51918"/>
    </source>
</evidence>
<dbReference type="Gene3D" id="3.20.20.70">
    <property type="entry name" value="Aldolase class I"/>
    <property type="match status" value="1"/>
</dbReference>
<evidence type="ECO:0000256" key="12">
    <source>
        <dbReference type="ARBA" id="ARBA00023014"/>
    </source>
</evidence>
<evidence type="ECO:0000313" key="17">
    <source>
        <dbReference type="Proteomes" id="UP001320148"/>
    </source>
</evidence>
<evidence type="ECO:0000256" key="9">
    <source>
        <dbReference type="ARBA" id="ARBA00022694"/>
    </source>
</evidence>
<evidence type="ECO:0000256" key="6">
    <source>
        <dbReference type="ARBA" id="ARBA00022603"/>
    </source>
</evidence>
<comment type="cofactor">
    <cofactor evidence="14">
        <name>[4Fe-4S] cluster</name>
        <dbReference type="ChEBI" id="CHEBI:49883"/>
    </cofactor>
    <text evidence="14">Binds 1 [4Fe-4S] cluster. The cluster is coordinated with 3 cysteines and an exchangeable S-adenosyl-L-methionine.</text>
</comment>
<keyword evidence="17" id="KW-1185">Reference proteome</keyword>
<dbReference type="Pfam" id="PF04055">
    <property type="entry name" value="Radical_SAM"/>
    <property type="match status" value="1"/>
</dbReference>
<dbReference type="GO" id="GO:0008168">
    <property type="term" value="F:methyltransferase activity"/>
    <property type="evidence" value="ECO:0007669"/>
    <property type="project" value="UniProtKB-KW"/>
</dbReference>
<feature type="binding site" evidence="14">
    <location>
        <begin position="168"/>
        <end position="169"/>
    </location>
    <ligand>
        <name>S-adenosyl-L-methionine</name>
        <dbReference type="ChEBI" id="CHEBI:59789"/>
    </ligand>
</feature>
<dbReference type="InterPro" id="IPR048641">
    <property type="entry name" value="RlmN_N"/>
</dbReference>
<organism evidence="16 17">
    <name type="scientific">Desulfoluna limicola</name>
    <dbReference type="NCBI Taxonomy" id="2810562"/>
    <lineage>
        <taxon>Bacteria</taxon>
        <taxon>Pseudomonadati</taxon>
        <taxon>Thermodesulfobacteriota</taxon>
        <taxon>Desulfobacteria</taxon>
        <taxon>Desulfobacterales</taxon>
        <taxon>Desulfolunaceae</taxon>
        <taxon>Desulfoluna</taxon>
    </lineage>
</organism>
<comment type="miscellaneous">
    <text evidence="14">Reaction proceeds by a ping-pong mechanism involving intermediate methylation of a conserved cysteine residue.</text>
</comment>
<evidence type="ECO:0000313" key="16">
    <source>
        <dbReference type="EMBL" id="BCS98787.1"/>
    </source>
</evidence>
<dbReference type="SUPFAM" id="SSF102114">
    <property type="entry name" value="Radical SAM enzymes"/>
    <property type="match status" value="1"/>
</dbReference>
<comment type="catalytic activity">
    <reaction evidence="14">
        <text>adenosine(2503) in 23S rRNA + 2 reduced [2Fe-2S]-[ferredoxin] + 2 S-adenosyl-L-methionine = 2-methyladenosine(2503) in 23S rRNA + 5'-deoxyadenosine + L-methionine + 2 oxidized [2Fe-2S]-[ferredoxin] + S-adenosyl-L-homocysteine</text>
        <dbReference type="Rhea" id="RHEA:42916"/>
        <dbReference type="Rhea" id="RHEA-COMP:10000"/>
        <dbReference type="Rhea" id="RHEA-COMP:10001"/>
        <dbReference type="Rhea" id="RHEA-COMP:10152"/>
        <dbReference type="Rhea" id="RHEA-COMP:10282"/>
        <dbReference type="ChEBI" id="CHEBI:17319"/>
        <dbReference type="ChEBI" id="CHEBI:33737"/>
        <dbReference type="ChEBI" id="CHEBI:33738"/>
        <dbReference type="ChEBI" id="CHEBI:57844"/>
        <dbReference type="ChEBI" id="CHEBI:57856"/>
        <dbReference type="ChEBI" id="CHEBI:59789"/>
        <dbReference type="ChEBI" id="CHEBI:74411"/>
        <dbReference type="ChEBI" id="CHEBI:74497"/>
        <dbReference type="EC" id="2.1.1.192"/>
    </reaction>
</comment>
<evidence type="ECO:0000256" key="11">
    <source>
        <dbReference type="ARBA" id="ARBA00023004"/>
    </source>
</evidence>
<keyword evidence="4 14" id="KW-0963">Cytoplasm</keyword>
<name>A0ABM7PNX5_9BACT</name>
<comment type="similarity">
    <text evidence="2 14">Belongs to the radical SAM superfamily. RlmN family.</text>
</comment>
<feature type="binding site" evidence="14">
    <location>
        <position position="299"/>
    </location>
    <ligand>
        <name>S-adenosyl-L-methionine</name>
        <dbReference type="ChEBI" id="CHEBI:59789"/>
    </ligand>
</feature>
<evidence type="ECO:0000256" key="1">
    <source>
        <dbReference type="ARBA" id="ARBA00004496"/>
    </source>
</evidence>
<dbReference type="SFLD" id="SFLDG01062">
    <property type="entry name" value="methyltransferase_(Class_A)"/>
    <property type="match status" value="1"/>
</dbReference>
<dbReference type="InterPro" id="IPR058240">
    <property type="entry name" value="rSAM_sf"/>
</dbReference>
<evidence type="ECO:0000256" key="10">
    <source>
        <dbReference type="ARBA" id="ARBA00022723"/>
    </source>
</evidence>
<dbReference type="InterPro" id="IPR004383">
    <property type="entry name" value="rRNA_lsu_MTrfase_RlmN/Cfr"/>
</dbReference>